<dbReference type="KEGG" id="marh:Mia14_0284"/>
<reference evidence="1 2" key="1">
    <citation type="journal article" date="2017" name="Nat. Commun.">
        <title>'ARMAN' archaea depend on association with euryarchaeal host in culture and in situ.</title>
        <authorList>
            <person name="Golyshina O."/>
            <person name="Toshchakov S."/>
            <person name="Makarova K."/>
            <person name="Gavrilov S."/>
            <person name="Korzhenkov A."/>
            <person name="La Cono V."/>
            <person name="Arcadi E."/>
            <person name="Nechitaylo T."/>
            <person name="Ferrer M."/>
            <person name="Kublanov I."/>
            <person name="Wolf Y."/>
            <person name="Yakimov M."/>
            <person name="Golyshin P."/>
            <person name="Slesarev A."/>
            <person name="Kozyavkin S."/>
        </authorList>
    </citation>
    <scope>NUCLEOTIDE SEQUENCE [LARGE SCALE GENOMIC DNA]</scope>
    <source>
        <strain evidence="1 2">Mia14</strain>
    </source>
</reference>
<dbReference type="AlphaFoldDB" id="A0A218NMC5"/>
<proteinExistence type="predicted"/>
<evidence type="ECO:0000313" key="1">
    <source>
        <dbReference type="EMBL" id="ASI13614.1"/>
    </source>
</evidence>
<evidence type="ECO:0000313" key="2">
    <source>
        <dbReference type="Proteomes" id="UP000197679"/>
    </source>
</evidence>
<organism evidence="1 2">
    <name type="scientific">Candidatus Mancarchaeum acidiphilum</name>
    <dbReference type="NCBI Taxonomy" id="1920749"/>
    <lineage>
        <taxon>Archaea</taxon>
        <taxon>Candidatus Micrarchaeota</taxon>
        <taxon>Candidatus Mancarchaeum</taxon>
    </lineage>
</organism>
<dbReference type="GeneID" id="33313841"/>
<name>A0A218NMC5_9ARCH</name>
<dbReference type="Proteomes" id="UP000197679">
    <property type="component" value="Chromosome"/>
</dbReference>
<protein>
    <submittedName>
        <fullName evidence="1">Uncharacterized protein</fullName>
    </submittedName>
</protein>
<dbReference type="RefSeq" id="WP_088819776.1">
    <property type="nucleotide sequence ID" value="NZ_CP019964.1"/>
</dbReference>
<accession>A0A218NMC5</accession>
<sequence>MVTNSKEGSIRLENNSAEKLFLSKKSMNVDKFINWAVLENEAIHKSIRKIEYETDIEGNLDAKKDVSAKLRLTSFMDKLNKKENSISLYNMIRSDSNSTKTENFDFDISRINDIEDKILSDKKLSEEEKKMLDDYAGYSGIFSYGIKKIGKSSYLVIENSINSLEFIKLDQEENVEFVENSEFFGGGISPINEIQLSFSVNDGSLSGKYNYLVDIDIFHNDISDVDMRFDKSIYEDGIKKGFDYDYRYYKRGKTSQIELLGSKRLIDPTNDEIYNALVYAIQQENLVK</sequence>
<keyword evidence="2" id="KW-1185">Reference proteome</keyword>
<dbReference type="EMBL" id="CP019964">
    <property type="protein sequence ID" value="ASI13614.1"/>
    <property type="molecule type" value="Genomic_DNA"/>
</dbReference>
<gene>
    <name evidence="1" type="ORF">Mia14_0284</name>
</gene>